<evidence type="ECO:0000256" key="8">
    <source>
        <dbReference type="RuleBase" id="RU363041"/>
    </source>
</evidence>
<dbReference type="InterPro" id="IPR002781">
    <property type="entry name" value="TM_pro_TauE-like"/>
</dbReference>
<dbReference type="EMBL" id="DRIH01000260">
    <property type="protein sequence ID" value="HEC68568.1"/>
    <property type="molecule type" value="Genomic_DNA"/>
</dbReference>
<gene>
    <name evidence="9" type="ORF">ENI35_07180</name>
</gene>
<proteinExistence type="inferred from homology"/>
<evidence type="ECO:0000313" key="9">
    <source>
        <dbReference type="EMBL" id="HEC68568.1"/>
    </source>
</evidence>
<keyword evidence="3" id="KW-0813">Transport</keyword>
<keyword evidence="6 8" id="KW-1133">Transmembrane helix</keyword>
<comment type="caution">
    <text evidence="9">The sequence shown here is derived from an EMBL/GenBank/DDBJ whole genome shotgun (WGS) entry which is preliminary data.</text>
</comment>
<feature type="transmembrane region" description="Helical" evidence="8">
    <location>
        <begin position="118"/>
        <end position="139"/>
    </location>
</feature>
<keyword evidence="7 8" id="KW-0472">Membrane</keyword>
<accession>A0A7C1VM51</accession>
<evidence type="ECO:0000256" key="5">
    <source>
        <dbReference type="ARBA" id="ARBA00022692"/>
    </source>
</evidence>
<comment type="similarity">
    <text evidence="2 8">Belongs to the 4-toluene sulfonate uptake permease (TSUP) (TC 2.A.102) family.</text>
</comment>
<protein>
    <recommendedName>
        <fullName evidence="8">Probable membrane transporter protein</fullName>
    </recommendedName>
</protein>
<dbReference type="AlphaFoldDB" id="A0A7C1VM51"/>
<keyword evidence="5 8" id="KW-0812">Transmembrane</keyword>
<dbReference type="PANTHER" id="PTHR30269">
    <property type="entry name" value="TRANSMEMBRANE PROTEIN YFCA"/>
    <property type="match status" value="1"/>
</dbReference>
<feature type="transmembrane region" description="Helical" evidence="8">
    <location>
        <begin position="151"/>
        <end position="170"/>
    </location>
</feature>
<keyword evidence="4 8" id="KW-1003">Cell membrane</keyword>
<comment type="subcellular location">
    <subcellularLocation>
        <location evidence="1 8">Cell membrane</location>
        <topology evidence="1 8">Multi-pass membrane protein</topology>
    </subcellularLocation>
</comment>
<dbReference type="PANTHER" id="PTHR30269:SF23">
    <property type="entry name" value="MEMBRANE TRANSPORTER PROTEIN YDHB-RELATED"/>
    <property type="match status" value="1"/>
</dbReference>
<name>A0A7C1VM51_DESA2</name>
<organism evidence="9">
    <name type="scientific">Desulfofervidus auxilii</name>
    <dbReference type="NCBI Taxonomy" id="1621989"/>
    <lineage>
        <taxon>Bacteria</taxon>
        <taxon>Pseudomonadati</taxon>
        <taxon>Thermodesulfobacteriota</taxon>
        <taxon>Candidatus Desulfofervidia</taxon>
        <taxon>Candidatus Desulfofervidales</taxon>
        <taxon>Candidatus Desulfofervidaceae</taxon>
        <taxon>Candidatus Desulfofervidus</taxon>
    </lineage>
</organism>
<evidence type="ECO:0000256" key="6">
    <source>
        <dbReference type="ARBA" id="ARBA00022989"/>
    </source>
</evidence>
<feature type="transmembrane region" description="Helical" evidence="8">
    <location>
        <begin position="306"/>
        <end position="324"/>
    </location>
</feature>
<dbReference type="Pfam" id="PF01925">
    <property type="entry name" value="TauE"/>
    <property type="match status" value="1"/>
</dbReference>
<feature type="transmembrane region" description="Helical" evidence="8">
    <location>
        <begin position="267"/>
        <end position="294"/>
    </location>
</feature>
<dbReference type="Proteomes" id="UP000885738">
    <property type="component" value="Unassembled WGS sequence"/>
</dbReference>
<dbReference type="GO" id="GO:0005886">
    <property type="term" value="C:plasma membrane"/>
    <property type="evidence" value="ECO:0007669"/>
    <property type="project" value="UniProtKB-SubCell"/>
</dbReference>
<feature type="transmembrane region" description="Helical" evidence="8">
    <location>
        <begin position="87"/>
        <end position="106"/>
    </location>
</feature>
<evidence type="ECO:0000256" key="7">
    <source>
        <dbReference type="ARBA" id="ARBA00023136"/>
    </source>
</evidence>
<sequence length="333" mass="35701">MDKKRRILKLGFLILALLVSIATLYAGETNPQVTQVTEQTVGMSPLTFFIILLVVTTLMGIFAVLAGVGGGVIFTPIMMGFTPIDSYIIRTTGLFVAMSGALVAARPFLKRGITNVRILFMAAVPYGVFCIIGALLAGYIHATMGVTGEALVRGTLGIIVIAIGLLFVFAGGRAEWPEVKEVDGFTEKMALDMGYWEDSLNKVVDYKVTRAWLGIILFCGVGLISGMFGLGAGWAMVPVFNLVMLAPLKVAATCSKVLISIGDTAAIWPYIAGGGMFALFAVPCMIGLIGGTLIGARIMLKIKAGFVRWLIIVIMFFAGIRLLMKAAKMLHWM</sequence>
<evidence type="ECO:0000256" key="4">
    <source>
        <dbReference type="ARBA" id="ARBA00022475"/>
    </source>
</evidence>
<evidence type="ECO:0000256" key="1">
    <source>
        <dbReference type="ARBA" id="ARBA00004651"/>
    </source>
</evidence>
<evidence type="ECO:0000256" key="2">
    <source>
        <dbReference type="ARBA" id="ARBA00009142"/>
    </source>
</evidence>
<dbReference type="InterPro" id="IPR052017">
    <property type="entry name" value="TSUP"/>
</dbReference>
<reference evidence="9" key="1">
    <citation type="journal article" date="2020" name="mSystems">
        <title>Genome- and Community-Level Interaction Insights into Carbon Utilization and Element Cycling Functions of Hydrothermarchaeota in Hydrothermal Sediment.</title>
        <authorList>
            <person name="Zhou Z."/>
            <person name="Liu Y."/>
            <person name="Xu W."/>
            <person name="Pan J."/>
            <person name="Luo Z.H."/>
            <person name="Li M."/>
        </authorList>
    </citation>
    <scope>NUCLEOTIDE SEQUENCE [LARGE SCALE GENOMIC DNA]</scope>
    <source>
        <strain evidence="9">HyVt-389</strain>
    </source>
</reference>
<feature type="transmembrane region" description="Helical" evidence="8">
    <location>
        <begin position="50"/>
        <end position="75"/>
    </location>
</feature>
<evidence type="ECO:0000256" key="3">
    <source>
        <dbReference type="ARBA" id="ARBA00022448"/>
    </source>
</evidence>
<feature type="transmembrane region" description="Helical" evidence="8">
    <location>
        <begin position="211"/>
        <end position="232"/>
    </location>
</feature>